<sequence>MNGKKHRGLTAGYLVASDESDNSPLDSDSYACFVCNLTFPTLQELLKHYSELDHKLKMGNFEKVHQHNLMDIYVSNGEPFIHCKLCNDQFPTLKAAVKHISRKKHVANFQLSHKDPIQISNGAELFLNALEVRKSDSKLERRSEIDVDVSDKSCKNLTISNLRSAKTPTSVTLRDLVQFDHKRFTEENSLMSENDGTNQESTVDASSDQKEIDARNAFLDDRNITSLKEKSTNCCIYSEIWNIYNIDSEVIRLLNVGVDLSIVGDSKRYCFLCQITFSVNLPSLLEHLQSQIHITNFYNMEKEDDRCNGKIFTSLKLAKLLIKKESEDILICCICDRNTQIHNNYSQIVEHYKSAEHMKKSIALRKQAKVVNRQLSSMFRDAWYYAETFACKICKQEYNSDIQFVKHLQDPEHMKHVHQHDAVKLKFHLCPYCTKLWYGSSETHSVPCEDDLDKHMISGDNASATFMREIDNLQGLFDSLNESMDSLIMESDEVQLVMIRGCEILSCLEETVKHSYPNARAYSFGSRVSLLGLTDSDMNIFLDCENQNYIVGCSKDKVQWYLANVCLELKNQTNIWTVFEILFKTREPMIKLLHEPSGVDCEILLLNGLKVEKSRLLGLYNAASPCCRRMILYLREWLKYLECFPGSDDIMTTAIAWCVIFYLQVQGILPPVLDLVKQSNASKIIDGWECGFNEIVPQILPDFNFTEHLHGFFLYFARFDYQKFVACPYLGLVIAKHDFAHTDQLPEEMDIYKFRASANVNDVFEFNSPMCIQDPIDMSHNMTGHVNKSDLRRFRQYCVNIAQIMAQKPDF</sequence>
<gene>
    <name evidence="1" type="ORF">QAD02_000888</name>
</gene>
<comment type="caution">
    <text evidence="1">The sequence shown here is derived from an EMBL/GenBank/DDBJ whole genome shotgun (WGS) entry which is preliminary data.</text>
</comment>
<reference evidence="1" key="1">
    <citation type="submission" date="2023-04" db="EMBL/GenBank/DDBJ databases">
        <title>A chromosome-level genome assembly of the parasitoid wasp Eretmocerus hayati.</title>
        <authorList>
            <person name="Zhong Y."/>
            <person name="Liu S."/>
            <person name="Liu Y."/>
        </authorList>
    </citation>
    <scope>NUCLEOTIDE SEQUENCE</scope>
    <source>
        <strain evidence="1">ZJU_SS_LIU_2023</strain>
    </source>
</reference>
<evidence type="ECO:0000313" key="2">
    <source>
        <dbReference type="Proteomes" id="UP001239111"/>
    </source>
</evidence>
<dbReference type="EMBL" id="CM056743">
    <property type="protein sequence ID" value="KAJ8669629.1"/>
    <property type="molecule type" value="Genomic_DNA"/>
</dbReference>
<evidence type="ECO:0000313" key="1">
    <source>
        <dbReference type="EMBL" id="KAJ8669629.1"/>
    </source>
</evidence>
<organism evidence="1 2">
    <name type="scientific">Eretmocerus hayati</name>
    <dbReference type="NCBI Taxonomy" id="131215"/>
    <lineage>
        <taxon>Eukaryota</taxon>
        <taxon>Metazoa</taxon>
        <taxon>Ecdysozoa</taxon>
        <taxon>Arthropoda</taxon>
        <taxon>Hexapoda</taxon>
        <taxon>Insecta</taxon>
        <taxon>Pterygota</taxon>
        <taxon>Neoptera</taxon>
        <taxon>Endopterygota</taxon>
        <taxon>Hymenoptera</taxon>
        <taxon>Apocrita</taxon>
        <taxon>Proctotrupomorpha</taxon>
        <taxon>Chalcidoidea</taxon>
        <taxon>Aphelinidae</taxon>
        <taxon>Aphelininae</taxon>
        <taxon>Eretmocerus</taxon>
    </lineage>
</organism>
<proteinExistence type="predicted"/>
<name>A0ACC2NEX0_9HYME</name>
<dbReference type="Proteomes" id="UP001239111">
    <property type="component" value="Chromosome 3"/>
</dbReference>
<protein>
    <submittedName>
        <fullName evidence="1">Uncharacterized protein</fullName>
    </submittedName>
</protein>
<keyword evidence="2" id="KW-1185">Reference proteome</keyword>
<accession>A0ACC2NEX0</accession>